<evidence type="ECO:0000256" key="1">
    <source>
        <dbReference type="SAM" id="Phobius"/>
    </source>
</evidence>
<accession>A0ABW5T5Y6</accession>
<gene>
    <name evidence="2" type="ORF">ACFSUB_15410</name>
</gene>
<keyword evidence="1" id="KW-0812">Transmembrane</keyword>
<keyword evidence="1" id="KW-1133">Transmembrane helix</keyword>
<evidence type="ECO:0008006" key="4">
    <source>
        <dbReference type="Google" id="ProtNLM"/>
    </source>
</evidence>
<evidence type="ECO:0000313" key="3">
    <source>
        <dbReference type="Proteomes" id="UP001597520"/>
    </source>
</evidence>
<proteinExistence type="predicted"/>
<organism evidence="2 3">
    <name type="scientific">Salibacterium lacus</name>
    <dbReference type="NCBI Taxonomy" id="1898109"/>
    <lineage>
        <taxon>Bacteria</taxon>
        <taxon>Bacillati</taxon>
        <taxon>Bacillota</taxon>
        <taxon>Bacilli</taxon>
        <taxon>Bacillales</taxon>
        <taxon>Bacillaceae</taxon>
    </lineage>
</organism>
<keyword evidence="1" id="KW-0472">Membrane</keyword>
<feature type="transmembrane region" description="Helical" evidence="1">
    <location>
        <begin position="100"/>
        <end position="123"/>
    </location>
</feature>
<evidence type="ECO:0000313" key="2">
    <source>
        <dbReference type="EMBL" id="MFD2706849.1"/>
    </source>
</evidence>
<dbReference type="RefSeq" id="WP_380714152.1">
    <property type="nucleotide sequence ID" value="NZ_JBHUML010000005.1"/>
</dbReference>
<reference evidence="3" key="1">
    <citation type="journal article" date="2019" name="Int. J. Syst. Evol. Microbiol.">
        <title>The Global Catalogue of Microorganisms (GCM) 10K type strain sequencing project: providing services to taxonomists for standard genome sequencing and annotation.</title>
        <authorList>
            <consortium name="The Broad Institute Genomics Platform"/>
            <consortium name="The Broad Institute Genome Sequencing Center for Infectious Disease"/>
            <person name="Wu L."/>
            <person name="Ma J."/>
        </authorList>
    </citation>
    <scope>NUCLEOTIDE SEQUENCE [LARGE SCALE GENOMIC DNA]</scope>
    <source>
        <strain evidence="3">KCTC 33792</strain>
    </source>
</reference>
<protein>
    <recommendedName>
        <fullName evidence="4">EXPERA domain-containing protein</fullName>
    </recommendedName>
</protein>
<comment type="caution">
    <text evidence="2">The sequence shown here is derived from an EMBL/GenBank/DDBJ whole genome shotgun (WGS) entry which is preliminary data.</text>
</comment>
<feature type="transmembrane region" description="Helical" evidence="1">
    <location>
        <begin position="69"/>
        <end position="88"/>
    </location>
</feature>
<name>A0ABW5T5Y6_9BACI</name>
<dbReference type="Proteomes" id="UP001597520">
    <property type="component" value="Unassembled WGS sequence"/>
</dbReference>
<keyword evidence="3" id="KW-1185">Reference proteome</keyword>
<feature type="transmembrane region" description="Helical" evidence="1">
    <location>
        <begin position="16"/>
        <end position="33"/>
    </location>
</feature>
<dbReference type="EMBL" id="JBHUML010000005">
    <property type="protein sequence ID" value="MFD2706849.1"/>
    <property type="molecule type" value="Genomic_DNA"/>
</dbReference>
<sequence length="171" mass="19904">MNWHEWKPYEYPGTNFARIFCLAVIACGIQVILDHVMPFLHEYYTTMYHGAEFVPEGFPTGFDIYYTELPHVLLAYLFFIVPFSMYAFTIKKTKLFQSIFFTVTSLALLSLHDYNIVISYLGLSETIHLFRNAYISLPVMAALHYFLPQPNPVFSPETKKNIHSKKSPQTE</sequence>